<comment type="caution">
    <text evidence="10">The sequence shown here is derived from an EMBL/GenBank/DDBJ whole genome shotgun (WGS) entry which is preliminary data.</text>
</comment>
<comment type="subcellular location">
    <subcellularLocation>
        <location evidence="1 8">Cell membrane</location>
        <topology evidence="1 8">Multi-pass membrane protein</topology>
    </subcellularLocation>
</comment>
<evidence type="ECO:0000256" key="7">
    <source>
        <dbReference type="ARBA" id="ARBA00023315"/>
    </source>
</evidence>
<keyword evidence="6 8" id="KW-0472">Membrane</keyword>
<dbReference type="SUPFAM" id="SSF56317">
    <property type="entry name" value="Carbon-nitrogen hydrolase"/>
    <property type="match status" value="1"/>
</dbReference>
<keyword evidence="10" id="KW-0449">Lipoprotein</keyword>
<dbReference type="GO" id="GO:0016410">
    <property type="term" value="F:N-acyltransferase activity"/>
    <property type="evidence" value="ECO:0007669"/>
    <property type="project" value="UniProtKB-UniRule"/>
</dbReference>
<dbReference type="InterPro" id="IPR045378">
    <property type="entry name" value="LNT_N"/>
</dbReference>
<evidence type="ECO:0000256" key="3">
    <source>
        <dbReference type="ARBA" id="ARBA00022679"/>
    </source>
</evidence>
<dbReference type="PANTHER" id="PTHR38686">
    <property type="entry name" value="APOLIPOPROTEIN N-ACYLTRANSFERASE"/>
    <property type="match status" value="1"/>
</dbReference>
<feature type="transmembrane region" description="Helical" evidence="8">
    <location>
        <begin position="146"/>
        <end position="169"/>
    </location>
</feature>
<dbReference type="OrthoDB" id="9804277at2"/>
<sequence>MRALVAIAGSAVAGVLASFNFAPWDIPGMMLVAVAAWLWLLRRAAASRVLTVLAMGFTFGWGFMGPTIWWMNAVDPAAWVALVTAQAVFYAVIAWALRAVQRLPWWPVWTAVVWAAGESLRGAVPFSGFPWGRLVHTTIDTPLDAWVRLIGMPATSALLALCAGLAVAAIERARRLIPVAAVLAAVVGVSLVLPTGIAGSGTQYRVGVVQGGTPGPFLQWPRGEIFQLHLDATEQIDEPVDMVLWPENATDIDPFTRTWAADALSEAAERVGAPILVGGLLDGPTDATAYNAGFVWSEDGPGEAYVKRQLVPYGEYVPFRQQLGDLVPRFDRDIPRDMVPGEEPGSLRIGNAVIGDTICWDIAYDGVVREAVDGGAEFLVVQTSNASFEGTSQLRQQWNISRLRAIETGRYVVVPSINGISGVVAPDGSVVAEAPLLNPATIVETVTGATGRTPAHTMAAPLELLIGGLALVGIVAGWRRGRR</sequence>
<comment type="pathway">
    <text evidence="8">Protein modification; lipoprotein biosynthesis (N-acyl transfer).</text>
</comment>
<dbReference type="NCBIfam" id="TIGR00546">
    <property type="entry name" value="lnt"/>
    <property type="match status" value="1"/>
</dbReference>
<keyword evidence="5 8" id="KW-1133">Transmembrane helix</keyword>
<dbReference type="Gene3D" id="3.60.110.10">
    <property type="entry name" value="Carbon-nitrogen hydrolase"/>
    <property type="match status" value="1"/>
</dbReference>
<reference evidence="10 11" key="1">
    <citation type="submission" date="2018-11" db="EMBL/GenBank/DDBJ databases">
        <authorList>
            <person name="Li F."/>
        </authorList>
    </citation>
    <scope>NUCLEOTIDE SEQUENCE [LARGE SCALE GENOMIC DNA]</scope>
    <source>
        <strain evidence="10 11">YS17T</strain>
    </source>
</reference>
<dbReference type="Pfam" id="PF00795">
    <property type="entry name" value="CN_hydrolase"/>
    <property type="match status" value="1"/>
</dbReference>
<name>A0A3N6XYC4_9ACTN</name>
<evidence type="ECO:0000256" key="5">
    <source>
        <dbReference type="ARBA" id="ARBA00022989"/>
    </source>
</evidence>
<feature type="transmembrane region" description="Helical" evidence="8">
    <location>
        <begin position="77"/>
        <end position="97"/>
    </location>
</feature>
<evidence type="ECO:0000256" key="2">
    <source>
        <dbReference type="ARBA" id="ARBA00022475"/>
    </source>
</evidence>
<evidence type="ECO:0000313" key="11">
    <source>
        <dbReference type="Proteomes" id="UP000275225"/>
    </source>
</evidence>
<dbReference type="EMBL" id="RQJX01000018">
    <property type="protein sequence ID" value="RQN02724.1"/>
    <property type="molecule type" value="Genomic_DNA"/>
</dbReference>
<protein>
    <recommendedName>
        <fullName evidence="8">Apolipoprotein N-acyltransferase</fullName>
        <shortName evidence="8">ALP N-acyltransferase</shortName>
        <ecNumber evidence="8">2.3.1.269</ecNumber>
    </recommendedName>
</protein>
<dbReference type="HAMAP" id="MF_01148">
    <property type="entry name" value="Lnt"/>
    <property type="match status" value="1"/>
</dbReference>
<accession>A0A3N6XYC4</accession>
<comment type="catalytic activity">
    <reaction evidence="8">
        <text>N-terminal S-1,2-diacyl-sn-glyceryl-L-cysteinyl-[lipoprotein] + a glycerophospholipid = N-acyl-S-1,2-diacyl-sn-glyceryl-L-cysteinyl-[lipoprotein] + a 2-acyl-sn-glycero-3-phospholipid + H(+)</text>
        <dbReference type="Rhea" id="RHEA:48228"/>
        <dbReference type="Rhea" id="RHEA-COMP:14681"/>
        <dbReference type="Rhea" id="RHEA-COMP:14684"/>
        <dbReference type="ChEBI" id="CHEBI:15378"/>
        <dbReference type="ChEBI" id="CHEBI:136912"/>
        <dbReference type="ChEBI" id="CHEBI:140656"/>
        <dbReference type="ChEBI" id="CHEBI:140657"/>
        <dbReference type="ChEBI" id="CHEBI:140660"/>
        <dbReference type="EC" id="2.3.1.269"/>
    </reaction>
</comment>
<comment type="function">
    <text evidence="8">Catalyzes the phospholipid dependent N-acylation of the N-terminal cysteine of apolipoprotein, the last step in lipoprotein maturation.</text>
</comment>
<dbReference type="Pfam" id="PF20154">
    <property type="entry name" value="LNT_N"/>
    <property type="match status" value="1"/>
</dbReference>
<dbReference type="Proteomes" id="UP000275225">
    <property type="component" value="Unassembled WGS sequence"/>
</dbReference>
<feature type="transmembrane region" description="Helical" evidence="8">
    <location>
        <begin position="458"/>
        <end position="478"/>
    </location>
</feature>
<feature type="domain" description="CN hydrolase" evidence="9">
    <location>
        <begin position="204"/>
        <end position="448"/>
    </location>
</feature>
<comment type="similarity">
    <text evidence="8">Belongs to the CN hydrolase family. Apolipoprotein N-acyltransferase subfamily.</text>
</comment>
<dbReference type="GO" id="GO:0042158">
    <property type="term" value="P:lipoprotein biosynthetic process"/>
    <property type="evidence" value="ECO:0007669"/>
    <property type="project" value="UniProtKB-UniRule"/>
</dbReference>
<keyword evidence="2 8" id="KW-1003">Cell membrane</keyword>
<dbReference type="UniPathway" id="UPA00666"/>
<keyword evidence="11" id="KW-1185">Reference proteome</keyword>
<evidence type="ECO:0000259" key="9">
    <source>
        <dbReference type="PROSITE" id="PS50263"/>
    </source>
</evidence>
<dbReference type="RefSeq" id="WP_124237530.1">
    <property type="nucleotide sequence ID" value="NZ_JBHUFI010000002.1"/>
</dbReference>
<evidence type="ECO:0000256" key="1">
    <source>
        <dbReference type="ARBA" id="ARBA00004651"/>
    </source>
</evidence>
<dbReference type="InterPro" id="IPR004563">
    <property type="entry name" value="Apolipo_AcylTrfase"/>
</dbReference>
<dbReference type="GO" id="GO:0005886">
    <property type="term" value="C:plasma membrane"/>
    <property type="evidence" value="ECO:0007669"/>
    <property type="project" value="UniProtKB-SubCell"/>
</dbReference>
<dbReference type="InterPro" id="IPR003010">
    <property type="entry name" value="C-N_Hydrolase"/>
</dbReference>
<evidence type="ECO:0000256" key="8">
    <source>
        <dbReference type="HAMAP-Rule" id="MF_01148"/>
    </source>
</evidence>
<keyword evidence="3 8" id="KW-0808">Transferase</keyword>
<feature type="transmembrane region" description="Helical" evidence="8">
    <location>
        <begin position="176"/>
        <end position="197"/>
    </location>
</feature>
<dbReference type="EC" id="2.3.1.269" evidence="8"/>
<dbReference type="PROSITE" id="PS50263">
    <property type="entry name" value="CN_HYDROLASE"/>
    <property type="match status" value="1"/>
</dbReference>
<keyword evidence="4 8" id="KW-0812">Transmembrane</keyword>
<proteinExistence type="inferred from homology"/>
<dbReference type="AlphaFoldDB" id="A0A3N6XYC4"/>
<evidence type="ECO:0000313" key="10">
    <source>
        <dbReference type="EMBL" id="RQN02724.1"/>
    </source>
</evidence>
<dbReference type="InterPro" id="IPR036526">
    <property type="entry name" value="C-N_Hydrolase_sf"/>
</dbReference>
<feature type="transmembrane region" description="Helical" evidence="8">
    <location>
        <begin position="104"/>
        <end position="126"/>
    </location>
</feature>
<keyword evidence="7 8" id="KW-0012">Acyltransferase</keyword>
<dbReference type="PANTHER" id="PTHR38686:SF1">
    <property type="entry name" value="APOLIPOPROTEIN N-ACYLTRANSFERASE"/>
    <property type="match status" value="1"/>
</dbReference>
<evidence type="ECO:0000256" key="4">
    <source>
        <dbReference type="ARBA" id="ARBA00022692"/>
    </source>
</evidence>
<gene>
    <name evidence="8 10" type="primary">lnt</name>
    <name evidence="10" type="ORF">EHW97_12630</name>
</gene>
<organism evidence="10 11">
    <name type="scientific">Aeromicrobium camelliae</name>
    <dbReference type="NCBI Taxonomy" id="1538144"/>
    <lineage>
        <taxon>Bacteria</taxon>
        <taxon>Bacillati</taxon>
        <taxon>Actinomycetota</taxon>
        <taxon>Actinomycetes</taxon>
        <taxon>Propionibacteriales</taxon>
        <taxon>Nocardioidaceae</taxon>
        <taxon>Aeromicrobium</taxon>
    </lineage>
</organism>
<evidence type="ECO:0000256" key="6">
    <source>
        <dbReference type="ARBA" id="ARBA00023136"/>
    </source>
</evidence>
<feature type="transmembrane region" description="Helical" evidence="8">
    <location>
        <begin position="27"/>
        <end position="42"/>
    </location>
</feature>
<feature type="transmembrane region" description="Helical" evidence="8">
    <location>
        <begin position="49"/>
        <end position="71"/>
    </location>
</feature>
<dbReference type="CDD" id="cd07571">
    <property type="entry name" value="ALP_N-acyl_transferase"/>
    <property type="match status" value="1"/>
</dbReference>